<dbReference type="EMBL" id="JAIWYP010000002">
    <property type="protein sequence ID" value="KAH3875190.1"/>
    <property type="molecule type" value="Genomic_DNA"/>
</dbReference>
<protein>
    <submittedName>
        <fullName evidence="1">Uncharacterized protein</fullName>
    </submittedName>
</protein>
<comment type="caution">
    <text evidence="1">The sequence shown here is derived from an EMBL/GenBank/DDBJ whole genome shotgun (WGS) entry which is preliminary data.</text>
</comment>
<proteinExistence type="predicted"/>
<organism evidence="1 2">
    <name type="scientific">Dreissena polymorpha</name>
    <name type="common">Zebra mussel</name>
    <name type="synonym">Mytilus polymorpha</name>
    <dbReference type="NCBI Taxonomy" id="45954"/>
    <lineage>
        <taxon>Eukaryota</taxon>
        <taxon>Metazoa</taxon>
        <taxon>Spiralia</taxon>
        <taxon>Lophotrochozoa</taxon>
        <taxon>Mollusca</taxon>
        <taxon>Bivalvia</taxon>
        <taxon>Autobranchia</taxon>
        <taxon>Heteroconchia</taxon>
        <taxon>Euheterodonta</taxon>
        <taxon>Imparidentia</taxon>
        <taxon>Neoheterodontei</taxon>
        <taxon>Myida</taxon>
        <taxon>Dreissenoidea</taxon>
        <taxon>Dreissenidae</taxon>
        <taxon>Dreissena</taxon>
    </lineage>
</organism>
<sequence length="111" mass="13285">MWFTSILSKIRECHSDNRLKPQRNYKLNYDLEGLEDFLTNHMRITYRSVKFLVTSREDCKVAQIVVDTEQAEKIAADITWPEGISCRPLIQRKEYVRRFRHETNRSSSFTK</sequence>
<name>A0A9D4RQP9_DREPO</name>
<reference evidence="1" key="2">
    <citation type="submission" date="2020-11" db="EMBL/GenBank/DDBJ databases">
        <authorList>
            <person name="McCartney M.A."/>
            <person name="Auch B."/>
            <person name="Kono T."/>
            <person name="Mallez S."/>
            <person name="Becker A."/>
            <person name="Gohl D.M."/>
            <person name="Silverstein K.A.T."/>
            <person name="Koren S."/>
            <person name="Bechman K.B."/>
            <person name="Herman A."/>
            <person name="Abrahante J.E."/>
            <person name="Garbe J."/>
        </authorList>
    </citation>
    <scope>NUCLEOTIDE SEQUENCE</scope>
    <source>
        <strain evidence="1">Duluth1</strain>
        <tissue evidence="1">Whole animal</tissue>
    </source>
</reference>
<gene>
    <name evidence="1" type="ORF">DPMN_038453</name>
</gene>
<reference evidence="1" key="1">
    <citation type="journal article" date="2019" name="bioRxiv">
        <title>The Genome of the Zebra Mussel, Dreissena polymorpha: A Resource for Invasive Species Research.</title>
        <authorList>
            <person name="McCartney M.A."/>
            <person name="Auch B."/>
            <person name="Kono T."/>
            <person name="Mallez S."/>
            <person name="Zhang Y."/>
            <person name="Obille A."/>
            <person name="Becker A."/>
            <person name="Abrahante J.E."/>
            <person name="Garbe J."/>
            <person name="Badalamenti J.P."/>
            <person name="Herman A."/>
            <person name="Mangelson H."/>
            <person name="Liachko I."/>
            <person name="Sullivan S."/>
            <person name="Sone E.D."/>
            <person name="Koren S."/>
            <person name="Silverstein K.A.T."/>
            <person name="Beckman K.B."/>
            <person name="Gohl D.M."/>
        </authorList>
    </citation>
    <scope>NUCLEOTIDE SEQUENCE</scope>
    <source>
        <strain evidence="1">Duluth1</strain>
        <tissue evidence="1">Whole animal</tissue>
    </source>
</reference>
<dbReference type="AlphaFoldDB" id="A0A9D4RQP9"/>
<keyword evidence="2" id="KW-1185">Reference proteome</keyword>
<evidence type="ECO:0000313" key="2">
    <source>
        <dbReference type="Proteomes" id="UP000828390"/>
    </source>
</evidence>
<dbReference type="Proteomes" id="UP000828390">
    <property type="component" value="Unassembled WGS sequence"/>
</dbReference>
<accession>A0A9D4RQP9</accession>
<evidence type="ECO:0000313" key="1">
    <source>
        <dbReference type="EMBL" id="KAH3875190.1"/>
    </source>
</evidence>